<dbReference type="AlphaFoldDB" id="A0A256FLX6"/>
<evidence type="ECO:0000256" key="1">
    <source>
        <dbReference type="SAM" id="Phobius"/>
    </source>
</evidence>
<gene>
    <name evidence="2" type="ORF">CEV31_2711</name>
</gene>
<feature type="transmembrane region" description="Helical" evidence="1">
    <location>
        <begin position="24"/>
        <end position="43"/>
    </location>
</feature>
<accession>A0A256FLX6</accession>
<sequence length="57" mass="6538">MIGFGLLAFYLPNIMLALGERSHVAAAIFGLLFVLSFFAIFWLRARYQKKSNNSKQR</sequence>
<protein>
    <submittedName>
        <fullName evidence="2">Uncharacterized protein</fullName>
    </submittedName>
</protein>
<organism evidence="2 3">
    <name type="scientific">Brucella thiophenivorans</name>
    <dbReference type="NCBI Taxonomy" id="571255"/>
    <lineage>
        <taxon>Bacteria</taxon>
        <taxon>Pseudomonadati</taxon>
        <taxon>Pseudomonadota</taxon>
        <taxon>Alphaproteobacteria</taxon>
        <taxon>Hyphomicrobiales</taxon>
        <taxon>Brucellaceae</taxon>
        <taxon>Brucella/Ochrobactrum group</taxon>
        <taxon>Brucella</taxon>
    </lineage>
</organism>
<name>A0A256FLX6_9HYPH</name>
<comment type="caution">
    <text evidence="2">The sequence shown here is derived from an EMBL/GenBank/DDBJ whole genome shotgun (WGS) entry which is preliminary data.</text>
</comment>
<keyword evidence="1" id="KW-0472">Membrane</keyword>
<dbReference type="Proteomes" id="UP000215590">
    <property type="component" value="Unassembled WGS sequence"/>
</dbReference>
<proteinExistence type="predicted"/>
<keyword evidence="1" id="KW-0812">Transmembrane</keyword>
<dbReference type="EMBL" id="NNRJ01000049">
    <property type="protein sequence ID" value="OYR15854.1"/>
    <property type="molecule type" value="Genomic_DNA"/>
</dbReference>
<evidence type="ECO:0000313" key="3">
    <source>
        <dbReference type="Proteomes" id="UP000215590"/>
    </source>
</evidence>
<evidence type="ECO:0000313" key="2">
    <source>
        <dbReference type="EMBL" id="OYR15854.1"/>
    </source>
</evidence>
<keyword evidence="1" id="KW-1133">Transmembrane helix</keyword>
<reference evidence="2 3" key="1">
    <citation type="submission" date="2017-07" db="EMBL/GenBank/DDBJ databases">
        <title>Phylogenetic study on the rhizospheric bacterium Ochrobactrum sp. A44.</title>
        <authorList>
            <person name="Krzyzanowska D.M."/>
            <person name="Ossowicki A."/>
            <person name="Rajewska M."/>
            <person name="Maciag T."/>
            <person name="Kaczynski Z."/>
            <person name="Czerwicka M."/>
            <person name="Jafra S."/>
        </authorList>
    </citation>
    <scope>NUCLEOTIDE SEQUENCE [LARGE SCALE GENOMIC DNA]</scope>
    <source>
        <strain evidence="2 3">DSM 7216</strain>
    </source>
</reference>
<keyword evidence="3" id="KW-1185">Reference proteome</keyword>